<dbReference type="Proteomes" id="UP001163324">
    <property type="component" value="Chromosome 5"/>
</dbReference>
<sequence length="585" mass="65502">MALMRRNLIVTLVLIFAAVVFLSSSRIVDHNIVHSPESETGLGSSGQTTTPWEEAEEYEDGTSQAKTGLGDDETDSTDFADDEDDDEYDDTKGSSNGHVVSSKPKTPSKLHWLVPASGANVELCYNLASGAANRYPVPMVLGFNGTGLFDASVTHLAKLRAIQVYLNNLEKADDDDLILIVDGYDIIMQLPPSVMIERYFDLVARNDARIAKRYGISIKEVHKQGMRNTVFWGPDKICWPFGGNEPRCWAVPTSGLPSDAFGPKSGNGEMFYNDPRWLNSGTVIGPTEHVRALVNATMAEIDATYDEDYQWKDSDQFYIANIWGRQEYYRSLKMAGWDDDDVEGGPSDRHTPKNYTEEELIEMHIGIDYESSLFQTKAGYEPFFGYLEFNSSGLNGKMTRDMFEEGSQFTPYNIPMPANVFSALARLYESIADSQAGVTTSEWIRGLPLGVNFVTQHIYGLWHCTASKEWIAGEYTKLWFYPMARSLVKATVRAFSSGELITEHRVDGRQWAPRYYYPDDLSDMDDELGGAYTDYDGGNFMTWGQICGDFEEELFRGEDGLQARHPISVHQGMLQAHAKADAGKE</sequence>
<organism evidence="1 2">
    <name type="scientific">Trichothecium roseum</name>
    <dbReference type="NCBI Taxonomy" id="47278"/>
    <lineage>
        <taxon>Eukaryota</taxon>
        <taxon>Fungi</taxon>
        <taxon>Dikarya</taxon>
        <taxon>Ascomycota</taxon>
        <taxon>Pezizomycotina</taxon>
        <taxon>Sordariomycetes</taxon>
        <taxon>Hypocreomycetidae</taxon>
        <taxon>Hypocreales</taxon>
        <taxon>Hypocreales incertae sedis</taxon>
        <taxon>Trichothecium</taxon>
    </lineage>
</organism>
<evidence type="ECO:0000313" key="1">
    <source>
        <dbReference type="EMBL" id="KAI9898994.1"/>
    </source>
</evidence>
<name>A0ACC0UXY3_9HYPO</name>
<reference evidence="1" key="1">
    <citation type="submission" date="2022-10" db="EMBL/GenBank/DDBJ databases">
        <title>Complete Genome of Trichothecium roseum strain YXFP-22015, a Plant Pathogen Isolated from Citrus.</title>
        <authorList>
            <person name="Wang Y."/>
            <person name="Zhu L."/>
        </authorList>
    </citation>
    <scope>NUCLEOTIDE SEQUENCE</scope>
    <source>
        <strain evidence="1">YXFP-22015</strain>
    </source>
</reference>
<accession>A0ACC0UXY3</accession>
<proteinExistence type="predicted"/>
<protein>
    <submittedName>
        <fullName evidence="1">Uncharacterized protein</fullName>
    </submittedName>
</protein>
<comment type="caution">
    <text evidence="1">The sequence shown here is derived from an EMBL/GenBank/DDBJ whole genome shotgun (WGS) entry which is preliminary data.</text>
</comment>
<gene>
    <name evidence="1" type="ORF">N3K66_005455</name>
</gene>
<dbReference type="EMBL" id="CM047944">
    <property type="protein sequence ID" value="KAI9898994.1"/>
    <property type="molecule type" value="Genomic_DNA"/>
</dbReference>
<evidence type="ECO:0000313" key="2">
    <source>
        <dbReference type="Proteomes" id="UP001163324"/>
    </source>
</evidence>
<keyword evidence="2" id="KW-1185">Reference proteome</keyword>